<dbReference type="PANTHER" id="PTHR37984:SF15">
    <property type="entry name" value="INTEGRASE CATALYTIC DOMAIN-CONTAINING PROTEIN"/>
    <property type="match status" value="1"/>
</dbReference>
<evidence type="ECO:0008006" key="3">
    <source>
        <dbReference type="Google" id="ProtNLM"/>
    </source>
</evidence>
<dbReference type="AlphaFoldDB" id="A0A8B6HAM5"/>
<dbReference type="PANTHER" id="PTHR37984">
    <property type="entry name" value="PROTEIN CBG26694"/>
    <property type="match status" value="1"/>
</dbReference>
<dbReference type="SUPFAM" id="SSF53098">
    <property type="entry name" value="Ribonuclease H-like"/>
    <property type="match status" value="1"/>
</dbReference>
<reference evidence="1" key="1">
    <citation type="submission" date="2018-11" db="EMBL/GenBank/DDBJ databases">
        <authorList>
            <person name="Alioto T."/>
            <person name="Alioto T."/>
        </authorList>
    </citation>
    <scope>NUCLEOTIDE SEQUENCE</scope>
</reference>
<dbReference type="EMBL" id="UYJE01009740">
    <property type="protein sequence ID" value="VDI76256.1"/>
    <property type="molecule type" value="Genomic_DNA"/>
</dbReference>
<dbReference type="InterPro" id="IPR012337">
    <property type="entry name" value="RNaseH-like_sf"/>
</dbReference>
<evidence type="ECO:0000313" key="1">
    <source>
        <dbReference type="EMBL" id="VDI76256.1"/>
    </source>
</evidence>
<organism evidence="1 2">
    <name type="scientific">Mytilus galloprovincialis</name>
    <name type="common">Mediterranean mussel</name>
    <dbReference type="NCBI Taxonomy" id="29158"/>
    <lineage>
        <taxon>Eukaryota</taxon>
        <taxon>Metazoa</taxon>
        <taxon>Spiralia</taxon>
        <taxon>Lophotrochozoa</taxon>
        <taxon>Mollusca</taxon>
        <taxon>Bivalvia</taxon>
        <taxon>Autobranchia</taxon>
        <taxon>Pteriomorphia</taxon>
        <taxon>Mytilida</taxon>
        <taxon>Mytiloidea</taxon>
        <taxon>Mytilidae</taxon>
        <taxon>Mytilinae</taxon>
        <taxon>Mytilus</taxon>
    </lineage>
</organism>
<evidence type="ECO:0000313" key="2">
    <source>
        <dbReference type="Proteomes" id="UP000596742"/>
    </source>
</evidence>
<dbReference type="Gene3D" id="3.30.420.10">
    <property type="entry name" value="Ribonuclease H-like superfamily/Ribonuclease H"/>
    <property type="match status" value="1"/>
</dbReference>
<sequence length="209" mass="24564">MLEVRKTRTSSKNPKGNAVAERFNKTLVRMIKAYLRGQQENWDLNLGCLASAYRSTVHASTGMTSNLLMLRREVRIPAELAYGRHHLIWEYVDYLKEHMQIAHDVARKHLGSEARRHKEIYDSKISVYKYEQCDLVWYLNENRIKGVAPKLEKTYSGPYIIKRKMSELNFVLQLARDGTEKLIHHNKLKPYKGDNPPKWLLTVKRKKNQ</sequence>
<protein>
    <recommendedName>
        <fullName evidence="3">Integrase catalytic domain-containing protein</fullName>
    </recommendedName>
</protein>
<dbReference type="OrthoDB" id="6107077at2759"/>
<gene>
    <name evidence="1" type="ORF">MGAL_10B040129</name>
</gene>
<comment type="caution">
    <text evidence="1">The sequence shown here is derived from an EMBL/GenBank/DDBJ whole genome shotgun (WGS) entry which is preliminary data.</text>
</comment>
<proteinExistence type="predicted"/>
<accession>A0A8B6HAM5</accession>
<dbReference type="InterPro" id="IPR036397">
    <property type="entry name" value="RNaseH_sf"/>
</dbReference>
<keyword evidence="2" id="KW-1185">Reference proteome</keyword>
<name>A0A8B6HAM5_MYTGA</name>
<dbReference type="Proteomes" id="UP000596742">
    <property type="component" value="Unassembled WGS sequence"/>
</dbReference>
<dbReference type="InterPro" id="IPR050951">
    <property type="entry name" value="Retrovirus_Pol_polyprotein"/>
</dbReference>
<dbReference type="GO" id="GO:0003676">
    <property type="term" value="F:nucleic acid binding"/>
    <property type="evidence" value="ECO:0007669"/>
    <property type="project" value="InterPro"/>
</dbReference>